<comment type="caution">
    <text evidence="2">The sequence shown here is derived from an EMBL/GenBank/DDBJ whole genome shotgun (WGS) entry which is preliminary data.</text>
</comment>
<keyword evidence="3" id="KW-1185">Reference proteome</keyword>
<accession>A0A7J5XBM9</accession>
<dbReference type="AlphaFoldDB" id="A0A7J5XBM9"/>
<feature type="compositionally biased region" description="Low complexity" evidence="1">
    <location>
        <begin position="36"/>
        <end position="51"/>
    </location>
</feature>
<gene>
    <name evidence="2" type="ORF">F7725_025594</name>
</gene>
<sequence length="140" mass="15936">MLNQNCLDPKKQRQSSHQHLLVAPKAPVKELPPPHRQLSPPHSQLSPPHRQLSPGAIAPQWPTQTGKRDLSSELLLLMKKSDERGERFLEHSQMLVQQGQEVAEGFKQMSQVMKEIREDNCCMLGLMCQMVAAMEDKHKD</sequence>
<dbReference type="Proteomes" id="UP000518266">
    <property type="component" value="Unassembled WGS sequence"/>
</dbReference>
<proteinExistence type="predicted"/>
<protein>
    <submittedName>
        <fullName evidence="2">Uncharacterized protein</fullName>
    </submittedName>
</protein>
<evidence type="ECO:0000313" key="3">
    <source>
        <dbReference type="Proteomes" id="UP000518266"/>
    </source>
</evidence>
<evidence type="ECO:0000256" key="1">
    <source>
        <dbReference type="SAM" id="MobiDB-lite"/>
    </source>
</evidence>
<feature type="region of interest" description="Disordered" evidence="1">
    <location>
        <begin position="1"/>
        <end position="67"/>
    </location>
</feature>
<dbReference type="EMBL" id="JAAKFY010000026">
    <property type="protein sequence ID" value="KAF3834390.1"/>
    <property type="molecule type" value="Genomic_DNA"/>
</dbReference>
<reference evidence="2 3" key="1">
    <citation type="submission" date="2020-03" db="EMBL/GenBank/DDBJ databases">
        <title>Dissostichus mawsoni Genome sequencing and assembly.</title>
        <authorList>
            <person name="Park H."/>
        </authorList>
    </citation>
    <scope>NUCLEOTIDE SEQUENCE [LARGE SCALE GENOMIC DNA]</scope>
    <source>
        <strain evidence="2">DM0001</strain>
        <tissue evidence="2">Muscle</tissue>
    </source>
</reference>
<evidence type="ECO:0000313" key="2">
    <source>
        <dbReference type="EMBL" id="KAF3834390.1"/>
    </source>
</evidence>
<name>A0A7J5XBM9_DISMA</name>
<organism evidence="2 3">
    <name type="scientific">Dissostichus mawsoni</name>
    <name type="common">Antarctic cod</name>
    <dbReference type="NCBI Taxonomy" id="36200"/>
    <lineage>
        <taxon>Eukaryota</taxon>
        <taxon>Metazoa</taxon>
        <taxon>Chordata</taxon>
        <taxon>Craniata</taxon>
        <taxon>Vertebrata</taxon>
        <taxon>Euteleostomi</taxon>
        <taxon>Actinopterygii</taxon>
        <taxon>Neopterygii</taxon>
        <taxon>Teleostei</taxon>
        <taxon>Neoteleostei</taxon>
        <taxon>Acanthomorphata</taxon>
        <taxon>Eupercaria</taxon>
        <taxon>Perciformes</taxon>
        <taxon>Notothenioidei</taxon>
        <taxon>Nototheniidae</taxon>
        <taxon>Dissostichus</taxon>
    </lineage>
</organism>